<name>A0ABW1SYD7_9ACTN</name>
<dbReference type="CDD" id="cd00383">
    <property type="entry name" value="trans_reg_C"/>
    <property type="match status" value="1"/>
</dbReference>
<keyword evidence="3" id="KW-0805">Transcription regulation</keyword>
<evidence type="ECO:0000256" key="1">
    <source>
        <dbReference type="ARBA" id="ARBA00022553"/>
    </source>
</evidence>
<evidence type="ECO:0000256" key="3">
    <source>
        <dbReference type="ARBA" id="ARBA00023015"/>
    </source>
</evidence>
<keyword evidence="5" id="KW-0804">Transcription</keyword>
<comment type="caution">
    <text evidence="11">The sequence shown here is derived from an EMBL/GenBank/DDBJ whole genome shotgun (WGS) entry which is preliminary data.</text>
</comment>
<dbReference type="PANTHER" id="PTHR48111:SF1">
    <property type="entry name" value="TWO-COMPONENT RESPONSE REGULATOR ORR33"/>
    <property type="match status" value="1"/>
</dbReference>
<keyword evidence="12" id="KW-1185">Reference proteome</keyword>
<evidence type="ECO:0000256" key="8">
    <source>
        <dbReference type="SAM" id="MobiDB-lite"/>
    </source>
</evidence>
<feature type="domain" description="OmpR/PhoB-type" evidence="10">
    <location>
        <begin position="131"/>
        <end position="233"/>
    </location>
</feature>
<feature type="DNA-binding region" description="OmpR/PhoB-type" evidence="7">
    <location>
        <begin position="131"/>
        <end position="233"/>
    </location>
</feature>
<keyword evidence="1 6" id="KW-0597">Phosphoprotein</keyword>
<dbReference type="Gene3D" id="1.10.10.10">
    <property type="entry name" value="Winged helix-like DNA-binding domain superfamily/Winged helix DNA-binding domain"/>
    <property type="match status" value="1"/>
</dbReference>
<evidence type="ECO:0000259" key="10">
    <source>
        <dbReference type="PROSITE" id="PS51755"/>
    </source>
</evidence>
<evidence type="ECO:0000259" key="9">
    <source>
        <dbReference type="PROSITE" id="PS50110"/>
    </source>
</evidence>
<dbReference type="InterPro" id="IPR001867">
    <property type="entry name" value="OmpR/PhoB-type_DNA-bd"/>
</dbReference>
<feature type="region of interest" description="Disordered" evidence="8">
    <location>
        <begin position="122"/>
        <end position="141"/>
    </location>
</feature>
<dbReference type="PROSITE" id="PS51755">
    <property type="entry name" value="OMPR_PHOB"/>
    <property type="match status" value="1"/>
</dbReference>
<evidence type="ECO:0000313" key="11">
    <source>
        <dbReference type="EMBL" id="MFC6237049.1"/>
    </source>
</evidence>
<gene>
    <name evidence="11" type="ORF">ACFQGU_04115</name>
</gene>
<evidence type="ECO:0000256" key="7">
    <source>
        <dbReference type="PROSITE-ProRule" id="PRU01091"/>
    </source>
</evidence>
<evidence type="ECO:0000256" key="5">
    <source>
        <dbReference type="ARBA" id="ARBA00023163"/>
    </source>
</evidence>
<dbReference type="Gene3D" id="6.10.250.690">
    <property type="match status" value="1"/>
</dbReference>
<evidence type="ECO:0000256" key="2">
    <source>
        <dbReference type="ARBA" id="ARBA00023012"/>
    </source>
</evidence>
<sequence>MRILLVEDDPGLAASAVDGLAAQGFTVDHVATGQAALDSVASSDPSPDVILLDLGLPDIDGQEVCRRIRAASEVPVIVVSARGDEADRVIALELGADDYLTKPYGMRELAARIRAVMRRSTSTATTAAPASPTATAGGGAQELGRLSIDRRAQRVHIDGEEVQLTAKEFDVLAYLAEDPGAVRRRTEILEHVWDGHWYGATKTVDAHVAAIRKKLGDPAWVEAVRGVGFRLGSP</sequence>
<organism evidence="11 12">
    <name type="scientific">Longivirga aurantiaca</name>
    <dbReference type="NCBI Taxonomy" id="1837743"/>
    <lineage>
        <taxon>Bacteria</taxon>
        <taxon>Bacillati</taxon>
        <taxon>Actinomycetota</taxon>
        <taxon>Actinomycetes</taxon>
        <taxon>Sporichthyales</taxon>
        <taxon>Sporichthyaceae</taxon>
        <taxon>Longivirga</taxon>
    </lineage>
</organism>
<evidence type="ECO:0000256" key="4">
    <source>
        <dbReference type="ARBA" id="ARBA00023125"/>
    </source>
</evidence>
<dbReference type="PROSITE" id="PS50110">
    <property type="entry name" value="RESPONSE_REGULATORY"/>
    <property type="match status" value="1"/>
</dbReference>
<dbReference type="SUPFAM" id="SSF52172">
    <property type="entry name" value="CheY-like"/>
    <property type="match status" value="1"/>
</dbReference>
<dbReference type="InterPro" id="IPR036388">
    <property type="entry name" value="WH-like_DNA-bd_sf"/>
</dbReference>
<dbReference type="InterPro" id="IPR011006">
    <property type="entry name" value="CheY-like_superfamily"/>
</dbReference>
<dbReference type="Proteomes" id="UP001596138">
    <property type="component" value="Unassembled WGS sequence"/>
</dbReference>
<evidence type="ECO:0000256" key="6">
    <source>
        <dbReference type="PROSITE-ProRule" id="PRU00169"/>
    </source>
</evidence>
<feature type="compositionally biased region" description="Low complexity" evidence="8">
    <location>
        <begin position="122"/>
        <end position="135"/>
    </location>
</feature>
<dbReference type="Pfam" id="PF00072">
    <property type="entry name" value="Response_reg"/>
    <property type="match status" value="1"/>
</dbReference>
<accession>A0ABW1SYD7</accession>
<dbReference type="SMART" id="SM00862">
    <property type="entry name" value="Trans_reg_C"/>
    <property type="match status" value="1"/>
</dbReference>
<dbReference type="SMART" id="SM00448">
    <property type="entry name" value="REC"/>
    <property type="match status" value="1"/>
</dbReference>
<dbReference type="Pfam" id="PF00486">
    <property type="entry name" value="Trans_reg_C"/>
    <property type="match status" value="1"/>
</dbReference>
<dbReference type="SUPFAM" id="SSF46894">
    <property type="entry name" value="C-terminal effector domain of the bipartite response regulators"/>
    <property type="match status" value="1"/>
</dbReference>
<reference evidence="12" key="1">
    <citation type="journal article" date="2019" name="Int. J. Syst. Evol. Microbiol.">
        <title>The Global Catalogue of Microorganisms (GCM) 10K type strain sequencing project: providing services to taxonomists for standard genome sequencing and annotation.</title>
        <authorList>
            <consortium name="The Broad Institute Genomics Platform"/>
            <consortium name="The Broad Institute Genome Sequencing Center for Infectious Disease"/>
            <person name="Wu L."/>
            <person name="Ma J."/>
        </authorList>
    </citation>
    <scope>NUCLEOTIDE SEQUENCE [LARGE SCALE GENOMIC DNA]</scope>
    <source>
        <strain evidence="12">CGMCC 4.7317</strain>
    </source>
</reference>
<evidence type="ECO:0000313" key="12">
    <source>
        <dbReference type="Proteomes" id="UP001596138"/>
    </source>
</evidence>
<proteinExistence type="predicted"/>
<keyword evidence="2" id="KW-0902">Two-component regulatory system</keyword>
<feature type="domain" description="Response regulatory" evidence="9">
    <location>
        <begin position="2"/>
        <end position="117"/>
    </location>
</feature>
<dbReference type="EMBL" id="JBHSTI010000008">
    <property type="protein sequence ID" value="MFC6237049.1"/>
    <property type="molecule type" value="Genomic_DNA"/>
</dbReference>
<protein>
    <submittedName>
        <fullName evidence="11">Response regulator transcription factor</fullName>
    </submittedName>
</protein>
<dbReference type="RefSeq" id="WP_386764094.1">
    <property type="nucleotide sequence ID" value="NZ_JBHSTI010000008.1"/>
</dbReference>
<dbReference type="InterPro" id="IPR001789">
    <property type="entry name" value="Sig_transdc_resp-reg_receiver"/>
</dbReference>
<keyword evidence="4 7" id="KW-0238">DNA-binding</keyword>
<dbReference type="InterPro" id="IPR039420">
    <property type="entry name" value="WalR-like"/>
</dbReference>
<dbReference type="InterPro" id="IPR016032">
    <property type="entry name" value="Sig_transdc_resp-reg_C-effctor"/>
</dbReference>
<dbReference type="PANTHER" id="PTHR48111">
    <property type="entry name" value="REGULATOR OF RPOS"/>
    <property type="match status" value="1"/>
</dbReference>
<dbReference type="Gene3D" id="3.40.50.2300">
    <property type="match status" value="1"/>
</dbReference>
<feature type="modified residue" description="4-aspartylphosphate" evidence="6">
    <location>
        <position position="53"/>
    </location>
</feature>